<evidence type="ECO:0000259" key="2">
    <source>
        <dbReference type="Pfam" id="PF07859"/>
    </source>
</evidence>
<dbReference type="PANTHER" id="PTHR23024">
    <property type="entry name" value="ARYLACETAMIDE DEACETYLASE"/>
    <property type="match status" value="1"/>
</dbReference>
<gene>
    <name evidence="3" type="ORF">FCM35_KLT02022</name>
</gene>
<organism evidence="3 4">
    <name type="scientific">Carex littledalei</name>
    <dbReference type="NCBI Taxonomy" id="544730"/>
    <lineage>
        <taxon>Eukaryota</taxon>
        <taxon>Viridiplantae</taxon>
        <taxon>Streptophyta</taxon>
        <taxon>Embryophyta</taxon>
        <taxon>Tracheophyta</taxon>
        <taxon>Spermatophyta</taxon>
        <taxon>Magnoliopsida</taxon>
        <taxon>Liliopsida</taxon>
        <taxon>Poales</taxon>
        <taxon>Cyperaceae</taxon>
        <taxon>Cyperoideae</taxon>
        <taxon>Cariceae</taxon>
        <taxon>Carex</taxon>
        <taxon>Carex subgen. Euthyceras</taxon>
    </lineage>
</organism>
<accession>A0A833VM91</accession>
<evidence type="ECO:0000313" key="4">
    <source>
        <dbReference type="Proteomes" id="UP000623129"/>
    </source>
</evidence>
<dbReference type="PANTHER" id="PTHR23024:SF589">
    <property type="entry name" value="CARBOXYLESTERASE 17-RELATED"/>
    <property type="match status" value="1"/>
</dbReference>
<dbReference type="PROSITE" id="PS01174">
    <property type="entry name" value="LIPASE_GDXG_SER"/>
    <property type="match status" value="1"/>
</dbReference>
<dbReference type="OrthoDB" id="408631at2759"/>
<name>A0A833VM91_9POAL</name>
<feature type="domain" description="Alpha/beta hydrolase fold-3" evidence="2">
    <location>
        <begin position="89"/>
        <end position="316"/>
    </location>
</feature>
<dbReference type="SUPFAM" id="SSF53474">
    <property type="entry name" value="alpha/beta-Hydrolases"/>
    <property type="match status" value="1"/>
</dbReference>
<evidence type="ECO:0000256" key="1">
    <source>
        <dbReference type="PROSITE-ProRule" id="PRU10038"/>
    </source>
</evidence>
<dbReference type="InterPro" id="IPR029058">
    <property type="entry name" value="AB_hydrolase_fold"/>
</dbReference>
<reference evidence="3" key="1">
    <citation type="submission" date="2020-01" db="EMBL/GenBank/DDBJ databases">
        <title>Genome sequence of Kobresia littledalei, the first chromosome-level genome in the family Cyperaceae.</title>
        <authorList>
            <person name="Qu G."/>
        </authorList>
    </citation>
    <scope>NUCLEOTIDE SEQUENCE</scope>
    <source>
        <strain evidence="3">C.B.Clarke</strain>
        <tissue evidence="3">Leaf</tissue>
    </source>
</reference>
<protein>
    <submittedName>
        <fullName evidence="3">Putative carboxylesterase 17</fullName>
    </submittedName>
</protein>
<dbReference type="InterPro" id="IPR050466">
    <property type="entry name" value="Carboxylest/Gibb_receptor"/>
</dbReference>
<evidence type="ECO:0000313" key="3">
    <source>
        <dbReference type="EMBL" id="KAF3332445.1"/>
    </source>
</evidence>
<keyword evidence="4" id="KW-1185">Reference proteome</keyword>
<dbReference type="EMBL" id="SWLB01000011">
    <property type="protein sequence ID" value="KAF3332445.1"/>
    <property type="molecule type" value="Genomic_DNA"/>
</dbReference>
<dbReference type="InterPro" id="IPR033140">
    <property type="entry name" value="Lipase_GDXG_put_SER_AS"/>
</dbReference>
<dbReference type="InterPro" id="IPR013094">
    <property type="entry name" value="AB_hydrolase_3"/>
</dbReference>
<dbReference type="Gene3D" id="3.40.50.1820">
    <property type="entry name" value="alpha/beta hydrolase"/>
    <property type="match status" value="1"/>
</dbReference>
<feature type="active site" evidence="1">
    <location>
        <position position="182"/>
    </location>
</feature>
<dbReference type="GO" id="GO:0016787">
    <property type="term" value="F:hydrolase activity"/>
    <property type="evidence" value="ECO:0007669"/>
    <property type="project" value="InterPro"/>
</dbReference>
<comment type="caution">
    <text evidence="3">The sequence shown here is derived from an EMBL/GenBank/DDBJ whole genome shotgun (WGS) entry which is preliminary data.</text>
</comment>
<sequence length="342" mass="37759">MGALHMSDSRQNFYLGKTNGHVIEEIQGLVRVYSDGSVDRLPAVPDVPCSWALGPDVTAADVAIDRATGLSARIYTPRVQGNYKSLPVIVYFHGGGFCVGSATWSCYHQFLARLSSAANCVVVSVNYRLAPEHRLPAAYDDGVAVMKWLKHQSSYQNYRGYHDANSWVYRSNFDRIFLAGDSAGATIAYHVATRVLPMDPMYIRGLILIQPFFGGESRTVSEKNLAQPPQSALSLATSDCYWRLALPVGSTRDHPWCNPLGKGSPRVESLYLPPMLVCVSELDILRDRSMDFCKALKKAGKTVQQVSHAGVGHAFQVLNNYPLSQVRTNELLADVKNFLSTR</sequence>
<dbReference type="AlphaFoldDB" id="A0A833VM91"/>
<dbReference type="Proteomes" id="UP000623129">
    <property type="component" value="Unassembled WGS sequence"/>
</dbReference>
<dbReference type="Pfam" id="PF07859">
    <property type="entry name" value="Abhydrolase_3"/>
    <property type="match status" value="1"/>
</dbReference>
<proteinExistence type="predicted"/>